<dbReference type="PANTHER" id="PTHR46825">
    <property type="entry name" value="D-ALANYL-D-ALANINE-CARBOXYPEPTIDASE/ENDOPEPTIDASE AMPH"/>
    <property type="match status" value="1"/>
</dbReference>
<dbReference type="Gene3D" id="3.40.710.10">
    <property type="entry name" value="DD-peptidase/beta-lactamase superfamily"/>
    <property type="match status" value="1"/>
</dbReference>
<dbReference type="InterPro" id="IPR050491">
    <property type="entry name" value="AmpC-like"/>
</dbReference>
<organism evidence="3 4">
    <name type="scientific">Geodermatophilus telluris</name>
    <dbReference type="NCBI Taxonomy" id="1190417"/>
    <lineage>
        <taxon>Bacteria</taxon>
        <taxon>Bacillati</taxon>
        <taxon>Actinomycetota</taxon>
        <taxon>Actinomycetes</taxon>
        <taxon>Geodermatophilales</taxon>
        <taxon>Geodermatophilaceae</taxon>
        <taxon>Geodermatophilus</taxon>
    </lineage>
</organism>
<name>A0A1G6ICU8_9ACTN</name>
<reference evidence="4" key="1">
    <citation type="submission" date="2016-10" db="EMBL/GenBank/DDBJ databases">
        <authorList>
            <person name="Varghese N."/>
            <person name="Submissions S."/>
        </authorList>
    </citation>
    <scope>NUCLEOTIDE SEQUENCE [LARGE SCALE GENOMIC DNA]</scope>
    <source>
        <strain evidence="4">DSM 45421</strain>
    </source>
</reference>
<dbReference type="InterPro" id="IPR012338">
    <property type="entry name" value="Beta-lactam/transpept-like"/>
</dbReference>
<dbReference type="SUPFAM" id="SSF56601">
    <property type="entry name" value="beta-lactamase/transpeptidase-like"/>
    <property type="match status" value="1"/>
</dbReference>
<feature type="domain" description="Beta-lactamase-related" evidence="2">
    <location>
        <begin position="80"/>
        <end position="399"/>
    </location>
</feature>
<dbReference type="Proteomes" id="UP000199416">
    <property type="component" value="Unassembled WGS sequence"/>
</dbReference>
<evidence type="ECO:0000259" key="2">
    <source>
        <dbReference type="Pfam" id="PF00144"/>
    </source>
</evidence>
<sequence>MTGTPTAAPGRGQLPPVPAPPAGGRRLGRTLAAAALLAALTVASACGGAAPPAVVAAAPDPGVTTPSPVADADLERTVTAILEAHRADQEFVGAVLAVRRADGATVTATSGTPSLDVDGPVDPSVPWNVGSVTKTFVAVVVLQLAEEGRLDLDAGIDGFLPDLPGADRITPRQLLQHTSGLGEYLDQPAVLTDAQREWTPAELIAVAEAAGRRGDPGGAHAYSNTNYVVLGEIVGQVTGHPWADEVRDRVVEPLGLRHTRLGALRGTPGYGVEETGFVDLTDCWHPTVGGAAGGLESTAADLLVFAGALRDGRLLSGRSQAEMRTFVPAEDWSRFGIVHEYGLGLERYTTGQLTVEGHMGVGAAHSAFTGFDRDSGAAVAVVLNTRNPGPQAAIGLEALAAVGG</sequence>
<dbReference type="GO" id="GO:0004180">
    <property type="term" value="F:carboxypeptidase activity"/>
    <property type="evidence" value="ECO:0007669"/>
    <property type="project" value="UniProtKB-KW"/>
</dbReference>
<evidence type="ECO:0000313" key="4">
    <source>
        <dbReference type="Proteomes" id="UP000199416"/>
    </source>
</evidence>
<keyword evidence="3" id="KW-0645">Protease</keyword>
<evidence type="ECO:0000313" key="3">
    <source>
        <dbReference type="EMBL" id="SDC03576.1"/>
    </source>
</evidence>
<dbReference type="AlphaFoldDB" id="A0A1G6ICU8"/>
<feature type="region of interest" description="Disordered" evidence="1">
    <location>
        <begin position="1"/>
        <end position="25"/>
    </location>
</feature>
<dbReference type="STRING" id="1190417.SAMN05660690_0284"/>
<keyword evidence="4" id="KW-1185">Reference proteome</keyword>
<dbReference type="PANTHER" id="PTHR46825:SF7">
    <property type="entry name" value="D-ALANYL-D-ALANINE CARBOXYPEPTIDASE"/>
    <property type="match status" value="1"/>
</dbReference>
<dbReference type="InterPro" id="IPR001466">
    <property type="entry name" value="Beta-lactam-related"/>
</dbReference>
<accession>A0A1G6ICU8</accession>
<proteinExistence type="predicted"/>
<gene>
    <name evidence="3" type="ORF">SAMN05660690_0284</name>
</gene>
<dbReference type="OrthoDB" id="3174977at2"/>
<dbReference type="RefSeq" id="WP_091362541.1">
    <property type="nucleotide sequence ID" value="NZ_FMZF01000001.1"/>
</dbReference>
<dbReference type="Pfam" id="PF00144">
    <property type="entry name" value="Beta-lactamase"/>
    <property type="match status" value="1"/>
</dbReference>
<evidence type="ECO:0000256" key="1">
    <source>
        <dbReference type="SAM" id="MobiDB-lite"/>
    </source>
</evidence>
<dbReference type="EMBL" id="FMZF01000001">
    <property type="protein sequence ID" value="SDC03576.1"/>
    <property type="molecule type" value="Genomic_DNA"/>
</dbReference>
<protein>
    <submittedName>
        <fullName evidence="3">D-alanyl-D-alanine carboxypeptidase</fullName>
    </submittedName>
</protein>
<keyword evidence="3" id="KW-0378">Hydrolase</keyword>
<keyword evidence="3" id="KW-0121">Carboxypeptidase</keyword>